<name>A0A511RIH5_9DEIN</name>
<dbReference type="Pfam" id="PF05573">
    <property type="entry name" value="NosL"/>
    <property type="match status" value="1"/>
</dbReference>
<organism evidence="1 2">
    <name type="scientific">Oceanithermus desulfurans NBRC 100063</name>
    <dbReference type="NCBI Taxonomy" id="1227550"/>
    <lineage>
        <taxon>Bacteria</taxon>
        <taxon>Thermotogati</taxon>
        <taxon>Deinococcota</taxon>
        <taxon>Deinococci</taxon>
        <taxon>Thermales</taxon>
        <taxon>Thermaceae</taxon>
        <taxon>Oceanithermus</taxon>
    </lineage>
</organism>
<dbReference type="RefSeq" id="WP_147145186.1">
    <property type="nucleotide sequence ID" value="NZ_BJXN01000002.1"/>
</dbReference>
<gene>
    <name evidence="1" type="ORF">ODE01S_03410</name>
</gene>
<evidence type="ECO:0008006" key="3">
    <source>
        <dbReference type="Google" id="ProtNLM"/>
    </source>
</evidence>
<evidence type="ECO:0000313" key="1">
    <source>
        <dbReference type="EMBL" id="GEM88907.1"/>
    </source>
</evidence>
<dbReference type="PANTHER" id="PTHR41247:SF1">
    <property type="entry name" value="HTH-TYPE TRANSCRIPTIONAL REPRESSOR YCNK"/>
    <property type="match status" value="1"/>
</dbReference>
<dbReference type="EMBL" id="BJXN01000002">
    <property type="protein sequence ID" value="GEM88907.1"/>
    <property type="molecule type" value="Genomic_DNA"/>
</dbReference>
<protein>
    <recommendedName>
        <fullName evidence="3">Nitrous oxidase accessory protein NosL</fullName>
    </recommendedName>
</protein>
<dbReference type="InterPro" id="IPR008719">
    <property type="entry name" value="N2O_reductase_NosL"/>
</dbReference>
<comment type="caution">
    <text evidence="1">The sequence shown here is derived from an EMBL/GenBank/DDBJ whole genome shotgun (WGS) entry which is preliminary data.</text>
</comment>
<reference evidence="1 2" key="1">
    <citation type="submission" date="2019-07" db="EMBL/GenBank/DDBJ databases">
        <title>Whole genome shotgun sequence of Oceanithermus desulfurans NBRC 100063.</title>
        <authorList>
            <person name="Hosoyama A."/>
            <person name="Uohara A."/>
            <person name="Ohji S."/>
            <person name="Ichikawa N."/>
        </authorList>
    </citation>
    <scope>NUCLEOTIDE SEQUENCE [LARGE SCALE GENOMIC DNA]</scope>
    <source>
        <strain evidence="1 2">NBRC 100063</strain>
    </source>
</reference>
<dbReference type="OrthoDB" id="9792749at2"/>
<dbReference type="AlphaFoldDB" id="A0A511RIH5"/>
<accession>A0A511RIH5</accession>
<dbReference type="Proteomes" id="UP000321827">
    <property type="component" value="Unassembled WGS sequence"/>
</dbReference>
<dbReference type="SUPFAM" id="SSF160387">
    <property type="entry name" value="NosL/MerB-like"/>
    <property type="match status" value="1"/>
</dbReference>
<dbReference type="PANTHER" id="PTHR41247">
    <property type="entry name" value="HTH-TYPE TRANSCRIPTIONAL REPRESSOR YCNK"/>
    <property type="match status" value="1"/>
</dbReference>
<sequence>MKRRDLLKGLIGLGVPWSLGVLAEARPVRVGVDVCPYCNMTVIDARYAAQMVTRTGKVYSYDAIECLVDHLNGYGGPKVAPRELYAADFAASQADRAGLRAVDGLVFLYHRRIRTPMGGGLVAFARPEDADRFVQERRLKGVRRMRWDELVAEGRQHAWVPPY</sequence>
<evidence type="ECO:0000313" key="2">
    <source>
        <dbReference type="Proteomes" id="UP000321827"/>
    </source>
</evidence>
<proteinExistence type="predicted"/>